<feature type="signal peptide" evidence="1">
    <location>
        <begin position="1"/>
        <end position="22"/>
    </location>
</feature>
<reference evidence="2 3" key="1">
    <citation type="submission" date="2020-04" db="EMBL/GenBank/DDBJ databases">
        <title>Metagenomic profiling of ammonia- and methane-oxidizing microorganisms in a Dutch drinking water treatment plant.</title>
        <authorList>
            <person name="Poghosyan L."/>
            <person name="Leucker S."/>
        </authorList>
    </citation>
    <scope>NUCLEOTIDE SEQUENCE [LARGE SCALE GENOMIC DNA]</scope>
    <source>
        <strain evidence="2">S-RSF-IL-03</strain>
    </source>
</reference>
<dbReference type="EMBL" id="JABFRW010000183">
    <property type="protein sequence ID" value="NOT35245.1"/>
    <property type="molecule type" value="Genomic_DNA"/>
</dbReference>
<feature type="chain" id="PRO_5032935967" description="PKD domain-containing protein" evidence="1">
    <location>
        <begin position="23"/>
        <end position="147"/>
    </location>
</feature>
<dbReference type="Proteomes" id="UP000580839">
    <property type="component" value="Unassembled WGS sequence"/>
</dbReference>
<keyword evidence="1" id="KW-0732">Signal</keyword>
<dbReference type="PROSITE" id="PS51257">
    <property type="entry name" value="PROKAR_LIPOPROTEIN"/>
    <property type="match status" value="1"/>
</dbReference>
<sequence>MKSRMWSLLAATLLVAALTGCAKKPQPAEETTTEAPPPAPFSVTSVSLGKAIRPDMSVDSAVVEFGARDTIYASVASDGSSSGVTLTAKWTFEDGSVVNESSQTIAPTGPAVTVFHVAMPKPWPKGKYHVDVWADSTSAGGVDYAVK</sequence>
<evidence type="ECO:0000313" key="3">
    <source>
        <dbReference type="Proteomes" id="UP000580839"/>
    </source>
</evidence>
<evidence type="ECO:0000256" key="1">
    <source>
        <dbReference type="SAM" id="SignalP"/>
    </source>
</evidence>
<dbReference type="AlphaFoldDB" id="A0A849ST56"/>
<evidence type="ECO:0008006" key="4">
    <source>
        <dbReference type="Google" id="ProtNLM"/>
    </source>
</evidence>
<protein>
    <recommendedName>
        <fullName evidence="4">PKD domain-containing protein</fullName>
    </recommendedName>
</protein>
<proteinExistence type="predicted"/>
<organism evidence="2 3">
    <name type="scientific">Eiseniibacteriota bacterium</name>
    <dbReference type="NCBI Taxonomy" id="2212470"/>
    <lineage>
        <taxon>Bacteria</taxon>
        <taxon>Candidatus Eiseniibacteriota</taxon>
    </lineage>
</organism>
<comment type="caution">
    <text evidence="2">The sequence shown here is derived from an EMBL/GenBank/DDBJ whole genome shotgun (WGS) entry which is preliminary data.</text>
</comment>
<evidence type="ECO:0000313" key="2">
    <source>
        <dbReference type="EMBL" id="NOT35245.1"/>
    </source>
</evidence>
<accession>A0A849ST56</accession>
<name>A0A849ST56_UNCEI</name>
<gene>
    <name evidence="2" type="ORF">HOP12_13965</name>
</gene>